<dbReference type="SUPFAM" id="SSF47473">
    <property type="entry name" value="EF-hand"/>
    <property type="match status" value="1"/>
</dbReference>
<evidence type="ECO:0000256" key="2">
    <source>
        <dbReference type="SAM" id="MobiDB-lite"/>
    </source>
</evidence>
<evidence type="ECO:0000313" key="5">
    <source>
        <dbReference type="Proteomes" id="UP000749559"/>
    </source>
</evidence>
<accession>A0A8J1YAW8</accession>
<feature type="region of interest" description="Disordered" evidence="2">
    <location>
        <begin position="578"/>
        <end position="681"/>
    </location>
</feature>
<feature type="compositionally biased region" description="Polar residues" evidence="2">
    <location>
        <begin position="595"/>
        <end position="617"/>
    </location>
</feature>
<feature type="transmembrane region" description="Helical" evidence="3">
    <location>
        <begin position="83"/>
        <end position="107"/>
    </location>
</feature>
<keyword evidence="3" id="KW-0472">Membrane</keyword>
<feature type="compositionally biased region" description="Low complexity" evidence="2">
    <location>
        <begin position="671"/>
        <end position="681"/>
    </location>
</feature>
<dbReference type="Gene3D" id="1.10.238.10">
    <property type="entry name" value="EF-hand"/>
    <property type="match status" value="1"/>
</dbReference>
<evidence type="ECO:0000256" key="3">
    <source>
        <dbReference type="SAM" id="Phobius"/>
    </source>
</evidence>
<keyword evidence="3" id="KW-0812">Transmembrane</keyword>
<keyword evidence="1" id="KW-0175">Coiled coil</keyword>
<sequence>MTQYTALKMHKLNGVKGDGADGDKDDQKLLLDMGSDSEQEQFSLPPLKLKGTNRKKLKKLKEFPKEEVHITQRVEPSCCTLRGFIVALSLLILLAAVGGLGALYYSLMLQMRQIQDNISTVETGSQSVPNEFAEIQTHLRQIDKSIDEHKIGKNGLDQLTANISSLTKQYNKLKEDFKELNKGIKAAPEIKTLPGEVETLTNSVAAFGSDINTLKDNVKMLQEFKTSTSSTSETVEDRLQKIEEGLTKLSGAPAPVNPTPGVGDIDLSETDSASLQTYLDKSLASVTSSMQNINNTLHQQMFNIQSQLKVVENRTVAVDTRLNLIELSPHIRMVLNGSQEQIIKTLVTEAVQKAVQNVDLTTASDNLTTPTKIDGNTVPLSDVTLATITAQIDNITKMVTTFEKQLSQMQAANQGYNEPTRFNATAGLQQMMGTMFAAFMNITQPDNEMADIGQHQSELIDPTFSTMMELQRKLADAPKKLISSVLLPFMSMSQPGGMNLTALGPIINTAMSSVMEIFKDAKHLQIVQLRLFEELHGNISLLNQSIGDNTIQLVRHSTHLDAMDESLRNLIATKSKLAPRPKDIITPTEPKPLTDITSSQPASTTTGQTEVTSPTLASSDNNTTSSYTSTNVDNSTTTNFTSSLVDNSTSLDTFDPLMEGEDDYPDTGENASQEVTTQSVSSSAAITIPNINDMEDLEQYFAKWDIRGNGFLEYRDLPGFLGPDTPDEDTLKEFDLNHDGKYDVEEFAAALGFKEEAQEAKNPANMDISEEQTPTTPLKVRRHGQLPSDLNDIMDNVLNGH</sequence>
<dbReference type="PROSITE" id="PS50222">
    <property type="entry name" value="EF_HAND_2"/>
    <property type="match status" value="2"/>
</dbReference>
<feature type="compositionally biased region" description="Low complexity" evidence="2">
    <location>
        <begin position="618"/>
        <end position="643"/>
    </location>
</feature>
<dbReference type="InterPro" id="IPR011992">
    <property type="entry name" value="EF-hand-dom_pair"/>
</dbReference>
<dbReference type="GO" id="GO:0005509">
    <property type="term" value="F:calcium ion binding"/>
    <property type="evidence" value="ECO:0007669"/>
    <property type="project" value="InterPro"/>
</dbReference>
<dbReference type="Proteomes" id="UP000749559">
    <property type="component" value="Unassembled WGS sequence"/>
</dbReference>
<feature type="coiled-coil region" evidence="1">
    <location>
        <begin position="156"/>
        <end position="183"/>
    </location>
</feature>
<gene>
    <name evidence="4" type="ORF">OFUS_LOCUS587</name>
</gene>
<reference evidence="4" key="1">
    <citation type="submission" date="2022-03" db="EMBL/GenBank/DDBJ databases">
        <authorList>
            <person name="Martin C."/>
        </authorList>
    </citation>
    <scope>NUCLEOTIDE SEQUENCE</scope>
</reference>
<dbReference type="InterPro" id="IPR002048">
    <property type="entry name" value="EF_hand_dom"/>
</dbReference>
<dbReference type="EMBL" id="CAIIXF020000001">
    <property type="protein sequence ID" value="CAH1772908.1"/>
    <property type="molecule type" value="Genomic_DNA"/>
</dbReference>
<evidence type="ECO:0000313" key="4">
    <source>
        <dbReference type="EMBL" id="CAH1772908.1"/>
    </source>
</evidence>
<dbReference type="Gene3D" id="1.10.287.1490">
    <property type="match status" value="1"/>
</dbReference>
<comment type="caution">
    <text evidence="4">The sequence shown here is derived from an EMBL/GenBank/DDBJ whole genome shotgun (WGS) entry which is preliminary data.</text>
</comment>
<keyword evidence="3" id="KW-1133">Transmembrane helix</keyword>
<keyword evidence="5" id="KW-1185">Reference proteome</keyword>
<protein>
    <submittedName>
        <fullName evidence="4">Uncharacterized protein</fullName>
    </submittedName>
</protein>
<dbReference type="InterPro" id="IPR042352">
    <property type="entry name" value="EFCAB14"/>
</dbReference>
<feature type="region of interest" description="Disordered" evidence="2">
    <location>
        <begin position="760"/>
        <end position="783"/>
    </location>
</feature>
<organism evidence="4 5">
    <name type="scientific">Owenia fusiformis</name>
    <name type="common">Polychaete worm</name>
    <dbReference type="NCBI Taxonomy" id="6347"/>
    <lineage>
        <taxon>Eukaryota</taxon>
        <taxon>Metazoa</taxon>
        <taxon>Spiralia</taxon>
        <taxon>Lophotrochozoa</taxon>
        <taxon>Annelida</taxon>
        <taxon>Polychaeta</taxon>
        <taxon>Sedentaria</taxon>
        <taxon>Canalipalpata</taxon>
        <taxon>Sabellida</taxon>
        <taxon>Oweniida</taxon>
        <taxon>Oweniidae</taxon>
        <taxon>Owenia</taxon>
    </lineage>
</organism>
<dbReference type="PANTHER" id="PTHR15717:SF2">
    <property type="entry name" value="EF-HAND CALCIUM-BINDING DOMAIN-CONTAINING PROTEIN 14"/>
    <property type="match status" value="1"/>
</dbReference>
<evidence type="ECO:0000256" key="1">
    <source>
        <dbReference type="SAM" id="Coils"/>
    </source>
</evidence>
<proteinExistence type="predicted"/>
<dbReference type="PANTHER" id="PTHR15717">
    <property type="entry name" value="PROTEIN KIAA0494"/>
    <property type="match status" value="1"/>
</dbReference>
<name>A0A8J1YAW8_OWEFU</name>
<dbReference type="OrthoDB" id="10009315at2759"/>
<dbReference type="AlphaFoldDB" id="A0A8J1YAW8"/>